<dbReference type="OrthoDB" id="9792692at2"/>
<evidence type="ECO:0000313" key="2">
    <source>
        <dbReference type="Proteomes" id="UP000011729"/>
    </source>
</evidence>
<dbReference type="InterPro" id="IPR036291">
    <property type="entry name" value="NAD(P)-bd_dom_sf"/>
</dbReference>
<protein>
    <submittedName>
        <fullName evidence="1">Shikimate 5-dehydrogenase</fullName>
    </submittedName>
</protein>
<accession>M1NWN5</accession>
<name>M1NWN5_BARAA</name>
<reference evidence="1 2" key="1">
    <citation type="journal article" date="2013" name="PLoS Genet.">
        <title>A gene transfer agent and a dynamic repertoire of secretion systems hold the keys to the explosive radiation of the emerging pathogen Bartonella.</title>
        <authorList>
            <person name="Guy L."/>
            <person name="Nystedt B."/>
            <person name="Toft C."/>
            <person name="Zaremba-Niedzwiedzka K."/>
            <person name="Berglund E.C."/>
            <person name="Granberg F."/>
            <person name="Naslund K."/>
            <person name="Eriksson A.S."/>
            <person name="Andersson S.G."/>
        </authorList>
    </citation>
    <scope>NUCLEOTIDE SEQUENCE [LARGE SCALE GENOMIC DNA]</scope>
    <source>
        <strain evidence="1 2">Aust/NH1</strain>
    </source>
</reference>
<dbReference type="KEGG" id="baus:BAnh1_00030"/>
<proteinExistence type="predicted"/>
<dbReference type="EMBL" id="CP003123">
    <property type="protein sequence ID" value="AGF73897.1"/>
    <property type="molecule type" value="Genomic_DNA"/>
</dbReference>
<dbReference type="Gene3D" id="3.40.50.720">
    <property type="entry name" value="NAD(P)-binding Rossmann-like Domain"/>
    <property type="match status" value="1"/>
</dbReference>
<dbReference type="AlphaFoldDB" id="M1NWN5"/>
<dbReference type="SUPFAM" id="SSF51735">
    <property type="entry name" value="NAD(P)-binding Rossmann-fold domains"/>
    <property type="match status" value="1"/>
</dbReference>
<dbReference type="Proteomes" id="UP000011729">
    <property type="component" value="Chromosome"/>
</dbReference>
<evidence type="ECO:0000313" key="1">
    <source>
        <dbReference type="EMBL" id="AGF73897.1"/>
    </source>
</evidence>
<dbReference type="PATRIC" id="fig|1094489.3.peg.3"/>
<dbReference type="STRING" id="1094489.BAnh1_00030"/>
<organism evidence="1 2">
    <name type="scientific">Bartonella australis (strain Aust/NH1)</name>
    <dbReference type="NCBI Taxonomy" id="1094489"/>
    <lineage>
        <taxon>Bacteria</taxon>
        <taxon>Pseudomonadati</taxon>
        <taxon>Pseudomonadota</taxon>
        <taxon>Alphaproteobacteria</taxon>
        <taxon>Hyphomicrobiales</taxon>
        <taxon>Bartonellaceae</taxon>
        <taxon>Bartonella</taxon>
    </lineage>
</organism>
<dbReference type="HOGENOM" id="CLU_2165991_0_0_5"/>
<dbReference type="eggNOG" id="COG0169">
    <property type="taxonomic scope" value="Bacteria"/>
</dbReference>
<gene>
    <name evidence="1" type="primary">aroE</name>
    <name evidence="1" type="ordered locus">BAnh1_00030</name>
</gene>
<sequence length="110" mass="12630">MADSTIKCINTIYPCAFIAGYPIHYLKSLKIHDFFAFNKAKSAVLVMGTVYTPSIISFLRQAKICGLETVNQFYALLHQAVPGFELWFRIRPQVTEKLWVIPEDMDKDKI</sequence>
<dbReference type="RefSeq" id="WP_015397406.1">
    <property type="nucleotide sequence ID" value="NC_020300.1"/>
</dbReference>
<keyword evidence="2" id="KW-1185">Reference proteome</keyword>